<evidence type="ECO:0000313" key="3">
    <source>
        <dbReference type="Proteomes" id="UP000009022"/>
    </source>
</evidence>
<feature type="domain" description="DUF3730" evidence="1">
    <location>
        <begin position="97"/>
        <end position="271"/>
    </location>
</feature>
<dbReference type="InterPro" id="IPR016024">
    <property type="entry name" value="ARM-type_fold"/>
</dbReference>
<reference evidence="2 3" key="1">
    <citation type="journal article" date="2008" name="Nature">
        <title>The Trichoplax genome and the nature of placozoans.</title>
        <authorList>
            <person name="Srivastava M."/>
            <person name="Begovic E."/>
            <person name="Chapman J."/>
            <person name="Putnam N.H."/>
            <person name="Hellsten U."/>
            <person name="Kawashima T."/>
            <person name="Kuo A."/>
            <person name="Mitros T."/>
            <person name="Salamov A."/>
            <person name="Carpenter M.L."/>
            <person name="Signorovitch A.Y."/>
            <person name="Moreno M.A."/>
            <person name="Kamm K."/>
            <person name="Grimwood J."/>
            <person name="Schmutz J."/>
            <person name="Shapiro H."/>
            <person name="Grigoriev I.V."/>
            <person name="Buss L.W."/>
            <person name="Schierwater B."/>
            <person name="Dellaporta S.L."/>
            <person name="Rokhsar D.S."/>
        </authorList>
    </citation>
    <scope>NUCLEOTIDE SEQUENCE [LARGE SCALE GENOMIC DNA]</scope>
    <source>
        <strain evidence="2 3">Grell-BS-1999</strain>
    </source>
</reference>
<dbReference type="CTD" id="6752030"/>
<dbReference type="RefSeq" id="XP_002110282.1">
    <property type="nucleotide sequence ID" value="XM_002110246.1"/>
</dbReference>
<dbReference type="PANTHER" id="PTHR16212:SF4">
    <property type="entry name" value="FOCADHESIN"/>
    <property type="match status" value="1"/>
</dbReference>
<evidence type="ECO:0000259" key="1">
    <source>
        <dbReference type="Pfam" id="PF12530"/>
    </source>
</evidence>
<name>B3RR59_TRIAD</name>
<dbReference type="Proteomes" id="UP000009022">
    <property type="component" value="Unassembled WGS sequence"/>
</dbReference>
<dbReference type="GO" id="GO:0060147">
    <property type="term" value="P:regulation of post-transcriptional gene silencing"/>
    <property type="evidence" value="ECO:0007669"/>
    <property type="project" value="InterPro"/>
</dbReference>
<dbReference type="HOGENOM" id="CLU_554726_0_0_1"/>
<protein>
    <recommendedName>
        <fullName evidence="1">DUF3730 domain-containing protein</fullName>
    </recommendedName>
</protein>
<dbReference type="KEGG" id="tad:TRIADDRAFT_54119"/>
<dbReference type="InterPro" id="IPR045163">
    <property type="entry name" value="Focadhesin/RST1"/>
</dbReference>
<dbReference type="GeneID" id="6752030"/>
<dbReference type="Pfam" id="PF12530">
    <property type="entry name" value="DUF3730"/>
    <property type="match status" value="1"/>
</dbReference>
<dbReference type="InParanoid" id="B3RR59"/>
<dbReference type="EMBL" id="DS985243">
    <property type="protein sequence ID" value="EDV26286.1"/>
    <property type="molecule type" value="Genomic_DNA"/>
</dbReference>
<dbReference type="SUPFAM" id="SSF48371">
    <property type="entry name" value="ARM repeat"/>
    <property type="match status" value="1"/>
</dbReference>
<dbReference type="AlphaFoldDB" id="B3RR59"/>
<gene>
    <name evidence="2" type="ORF">TRIADDRAFT_54119</name>
</gene>
<sequence>MTEDEYKDNENEDENFSSITMGNLPTFFCFSRNIEIIKRSSIASVAWLDSVDKVSHDILSKLCTIIIGSFLFNPQEIVISAAINATTRHCRNCPDQVNTGPVLTVLTIMATNNDLKAIGIRLLTELWLQEERIFPNLLDILERCNYNKHEQDDYQIACSLSIREICKIRPNTYGKDTLPLVAKILAPSNGEVNIISKAAALEGLYYLCEAKVVDLVTVWNVFVVHLSGDHRLAYIQKSAKYEEFNNQALQKLWHYTLFKEKEIRLAAFTALAEFSLTQMNITCLPTILKEILKRSSKDHSLESDETNTNQLLSGQDICNLILYYPNDCLPGIEPWITQLIKEDLEALCHADIYKANRKSEQGDANSIYESISVKLWKAYQACNNQTMLSNLAGGLLFAYDPRINYDSVDDEKNCHYYLSMLESALFEITFDPTDWYAIIHLLMAWSDFMNRVMQACIEYHKSQILMRSTSGDAQNELKDETEETLFRCCLEI</sequence>
<organism evidence="2 3">
    <name type="scientific">Trichoplax adhaerens</name>
    <name type="common">Trichoplax reptans</name>
    <dbReference type="NCBI Taxonomy" id="10228"/>
    <lineage>
        <taxon>Eukaryota</taxon>
        <taxon>Metazoa</taxon>
        <taxon>Placozoa</taxon>
        <taxon>Uniplacotomia</taxon>
        <taxon>Trichoplacea</taxon>
        <taxon>Trichoplacidae</taxon>
        <taxon>Trichoplax</taxon>
    </lineage>
</organism>
<dbReference type="eggNOG" id="ENOG502QQKG">
    <property type="taxonomic scope" value="Eukaryota"/>
</dbReference>
<dbReference type="PhylomeDB" id="B3RR59"/>
<dbReference type="InterPro" id="IPR022542">
    <property type="entry name" value="FOCAD/RST1_DUF3730"/>
</dbReference>
<dbReference type="OrthoDB" id="6125419at2759"/>
<evidence type="ECO:0000313" key="2">
    <source>
        <dbReference type="EMBL" id="EDV26286.1"/>
    </source>
</evidence>
<proteinExistence type="predicted"/>
<accession>B3RR59</accession>
<dbReference type="PANTHER" id="PTHR16212">
    <property type="entry name" value="FOCADHESIN FAMILY MEMBER"/>
    <property type="match status" value="1"/>
</dbReference>
<keyword evidence="3" id="KW-1185">Reference proteome</keyword>